<dbReference type="EMBL" id="JAMZMM010000065">
    <property type="protein sequence ID" value="MCP2728625.1"/>
    <property type="molecule type" value="Genomic_DNA"/>
</dbReference>
<evidence type="ECO:0000313" key="2">
    <source>
        <dbReference type="Proteomes" id="UP001204953"/>
    </source>
</evidence>
<name>A0AAE3KLK3_9CYAN</name>
<comment type="caution">
    <text evidence="1">The sequence shown here is derived from an EMBL/GenBank/DDBJ whole genome shotgun (WGS) entry which is preliminary data.</text>
</comment>
<protein>
    <submittedName>
        <fullName evidence="1">Uncharacterized protein</fullName>
    </submittedName>
</protein>
<dbReference type="RefSeq" id="WP_254011420.1">
    <property type="nucleotide sequence ID" value="NZ_JAMZMM010000065.1"/>
</dbReference>
<organism evidence="1 2">
    <name type="scientific">Limnofasciculus baicalensis BBK-W-15</name>
    <dbReference type="NCBI Taxonomy" id="2699891"/>
    <lineage>
        <taxon>Bacteria</taxon>
        <taxon>Bacillati</taxon>
        <taxon>Cyanobacteriota</taxon>
        <taxon>Cyanophyceae</taxon>
        <taxon>Coleofasciculales</taxon>
        <taxon>Coleofasciculaceae</taxon>
        <taxon>Limnofasciculus</taxon>
        <taxon>Limnofasciculus baicalensis</taxon>
    </lineage>
</organism>
<keyword evidence="2" id="KW-1185">Reference proteome</keyword>
<evidence type="ECO:0000313" key="1">
    <source>
        <dbReference type="EMBL" id="MCP2728625.1"/>
    </source>
</evidence>
<reference evidence="1" key="1">
    <citation type="submission" date="2022-06" db="EMBL/GenBank/DDBJ databases">
        <title>New cyanobacteria of genus Symplocastrum in benthos of Lake Baikal.</title>
        <authorList>
            <person name="Sorokovikova E."/>
            <person name="Tikhonova I."/>
            <person name="Krasnopeev A."/>
            <person name="Evseev P."/>
            <person name="Gladkikh A."/>
            <person name="Belykh O."/>
        </authorList>
    </citation>
    <scope>NUCLEOTIDE SEQUENCE</scope>
    <source>
        <strain evidence="1">BBK-W-15</strain>
    </source>
</reference>
<dbReference type="AlphaFoldDB" id="A0AAE3KLK3"/>
<dbReference type="Proteomes" id="UP001204953">
    <property type="component" value="Unassembled WGS sequence"/>
</dbReference>
<gene>
    <name evidence="1" type="ORF">NJ959_09095</name>
</gene>
<proteinExistence type="predicted"/>
<sequence length="70" mass="7886">MKNKSSVAMRAISDPPKTVQVAQQPEEFAKLIVLAVTSPGIDQAFEDARDWYNDRRDKFMADVARAMSEL</sequence>
<accession>A0AAE3KLK3</accession>